<keyword evidence="2" id="KW-1185">Reference proteome</keyword>
<accession>A0ACD0P8S0</accession>
<protein>
    <submittedName>
        <fullName evidence="1">Uncharacterized protein</fullName>
    </submittedName>
</protein>
<name>A0ACD0P8S0_9BASI</name>
<evidence type="ECO:0000313" key="2">
    <source>
        <dbReference type="Proteomes" id="UP000245626"/>
    </source>
</evidence>
<evidence type="ECO:0000313" key="1">
    <source>
        <dbReference type="EMBL" id="PWN54376.1"/>
    </source>
</evidence>
<sequence>MASRTFTVAPYGTWDSPITADIMIGKNIFFGDLMVYTPRGGGSNHIAYVENRPSEKGRAALVSIDPDFDLNQNQEEISNPSLNVRTAVHEYGGGAIAATVDGDLLFTDYNPSSFNVYRHSKGRKLEVVTPENPAHRFGDLEPHPTNANLFLSVLEDHTVDKPDKVVNSLVHTILQGRVPADQDTDPSQEDAGSGYDFYTYPRFSSDGRFIAWVCWRHPSMPFWGTELWVARFVAEAGSPPRIVDPRPVGGTEGNEVLQQPVWSIPEDHQAHSTLFFTSDRTGFANIYKVDLEVSEDERIPFSVSKPLPVLSDKAAIDFQPPCWTLNNSSYVPLDSRRLLVTFSSGAVEAMGIVELDSSKLVKLRSSFVSMSQVRRLTENRIVLIGTREDEPSAIVSIDIEGIESDGPVIDESRIKVLKRSSNVILDGIIDKTWLSRGREIEFPTVLPDGTRSSSHAVLYPPRNPSYSGPAGTSPPCIVTAHGGPTSGESCGFSLSTQFWTSRGWAVCAVNYGGSTGYGREFIQRLDGNWGVVDVRDCVAAAEFLGSSKGARYHGDPATGKEAGLQGGGDTNRKIPVLVERTLANGGVEFSLRNTQPAWGILDLLILTALLAILALSYLVSPSAKWFGAVAGLTWAWSKLTRVDCETVKAIPCVGIQLETVRGLRLPWPLHSAGKDQVLIKTSKSQKLVSRDSILDLFVNETFQRWQVVDYLALATSHKENARLDVERKPTERIEILFPNLLPRLALIQRIYRKIYPVMFGRESSNRVTESRESELPIVDRDAIVITGGSSGGFTVLSVLCLFPDTFKAGISRYGICDLTMLTQDSHKFESNYCSRLVGGDPKEVPELYKRRSPIYMADRIRAPILIQQGSADKVVPPNQSQKIVDAVKKNHGQVEYLLFEGEGHDPFDPGPSNPRVFG</sequence>
<gene>
    <name evidence="1" type="ORF">IE53DRAFT_359272</name>
</gene>
<dbReference type="EMBL" id="KZ819687">
    <property type="protein sequence ID" value="PWN54376.1"/>
    <property type="molecule type" value="Genomic_DNA"/>
</dbReference>
<organism evidence="1 2">
    <name type="scientific">Violaceomyces palustris</name>
    <dbReference type="NCBI Taxonomy" id="1673888"/>
    <lineage>
        <taxon>Eukaryota</taxon>
        <taxon>Fungi</taxon>
        <taxon>Dikarya</taxon>
        <taxon>Basidiomycota</taxon>
        <taxon>Ustilaginomycotina</taxon>
        <taxon>Ustilaginomycetes</taxon>
        <taxon>Violaceomycetales</taxon>
        <taxon>Violaceomycetaceae</taxon>
        <taxon>Violaceomyces</taxon>
    </lineage>
</organism>
<proteinExistence type="predicted"/>
<reference evidence="1 2" key="1">
    <citation type="journal article" date="2018" name="Mol. Biol. Evol.">
        <title>Broad Genomic Sampling Reveals a Smut Pathogenic Ancestry of the Fungal Clade Ustilaginomycotina.</title>
        <authorList>
            <person name="Kijpornyongpan T."/>
            <person name="Mondo S.J."/>
            <person name="Barry K."/>
            <person name="Sandor L."/>
            <person name="Lee J."/>
            <person name="Lipzen A."/>
            <person name="Pangilinan J."/>
            <person name="LaButti K."/>
            <person name="Hainaut M."/>
            <person name="Henrissat B."/>
            <person name="Grigoriev I.V."/>
            <person name="Spatafora J.W."/>
            <person name="Aime M.C."/>
        </authorList>
    </citation>
    <scope>NUCLEOTIDE SEQUENCE [LARGE SCALE GENOMIC DNA]</scope>
    <source>
        <strain evidence="1 2">SA 807</strain>
    </source>
</reference>
<dbReference type="Proteomes" id="UP000245626">
    <property type="component" value="Unassembled WGS sequence"/>
</dbReference>